<name>A0A8J3DCS5_9BACT</name>
<reference evidence="5" key="1">
    <citation type="journal article" date="2014" name="Int. J. Syst. Evol. Microbiol.">
        <title>Complete genome sequence of Corynebacterium casei LMG S-19264T (=DSM 44701T), isolated from a smear-ripened cheese.</title>
        <authorList>
            <consortium name="US DOE Joint Genome Institute (JGI-PGF)"/>
            <person name="Walter F."/>
            <person name="Albersmeier A."/>
            <person name="Kalinowski J."/>
            <person name="Ruckert C."/>
        </authorList>
    </citation>
    <scope>NUCLEOTIDE SEQUENCE</scope>
    <source>
        <strain evidence="5">KCTC 12870</strain>
    </source>
</reference>
<dbReference type="Proteomes" id="UP000642829">
    <property type="component" value="Unassembled WGS sequence"/>
</dbReference>
<organism evidence="5 6">
    <name type="scientific">Cerasicoccus arenae</name>
    <dbReference type="NCBI Taxonomy" id="424488"/>
    <lineage>
        <taxon>Bacteria</taxon>
        <taxon>Pseudomonadati</taxon>
        <taxon>Verrucomicrobiota</taxon>
        <taxon>Opitutia</taxon>
        <taxon>Puniceicoccales</taxon>
        <taxon>Cerasicoccaceae</taxon>
        <taxon>Cerasicoccus</taxon>
    </lineage>
</organism>
<keyword evidence="1" id="KW-0805">Transcription regulation</keyword>
<dbReference type="SMART" id="SM00354">
    <property type="entry name" value="HTH_LACI"/>
    <property type="match status" value="1"/>
</dbReference>
<dbReference type="GO" id="GO:0003700">
    <property type="term" value="F:DNA-binding transcription factor activity"/>
    <property type="evidence" value="ECO:0007669"/>
    <property type="project" value="TreeGrafter"/>
</dbReference>
<evidence type="ECO:0000259" key="4">
    <source>
        <dbReference type="PROSITE" id="PS50932"/>
    </source>
</evidence>
<dbReference type="Pfam" id="PF00356">
    <property type="entry name" value="LacI"/>
    <property type="match status" value="1"/>
</dbReference>
<evidence type="ECO:0000313" key="5">
    <source>
        <dbReference type="EMBL" id="GHC06659.1"/>
    </source>
</evidence>
<evidence type="ECO:0000313" key="6">
    <source>
        <dbReference type="Proteomes" id="UP000642829"/>
    </source>
</evidence>
<dbReference type="PANTHER" id="PTHR30146:SF109">
    <property type="entry name" value="HTH-TYPE TRANSCRIPTIONAL REGULATOR GALS"/>
    <property type="match status" value="1"/>
</dbReference>
<gene>
    <name evidence="5" type="ORF">GCM10007047_24600</name>
</gene>
<evidence type="ECO:0000256" key="1">
    <source>
        <dbReference type="ARBA" id="ARBA00023015"/>
    </source>
</evidence>
<evidence type="ECO:0000256" key="2">
    <source>
        <dbReference type="ARBA" id="ARBA00023125"/>
    </source>
</evidence>
<dbReference type="RefSeq" id="WP_189515615.1">
    <property type="nucleotide sequence ID" value="NZ_BMXG01000016.1"/>
</dbReference>
<feature type="domain" description="HTH lacI-type" evidence="4">
    <location>
        <begin position="3"/>
        <end position="57"/>
    </location>
</feature>
<dbReference type="SUPFAM" id="SSF53822">
    <property type="entry name" value="Periplasmic binding protein-like I"/>
    <property type="match status" value="1"/>
</dbReference>
<accession>A0A8J3DCS5</accession>
<dbReference type="InterPro" id="IPR028082">
    <property type="entry name" value="Peripla_BP_I"/>
</dbReference>
<dbReference type="InterPro" id="IPR000843">
    <property type="entry name" value="HTH_LacI"/>
</dbReference>
<dbReference type="AlphaFoldDB" id="A0A8J3DCS5"/>
<keyword evidence="3" id="KW-0804">Transcription</keyword>
<dbReference type="Gene3D" id="3.40.50.2300">
    <property type="match status" value="2"/>
</dbReference>
<comment type="caution">
    <text evidence="5">The sequence shown here is derived from an EMBL/GenBank/DDBJ whole genome shotgun (WGS) entry which is preliminary data.</text>
</comment>
<dbReference type="SUPFAM" id="SSF47413">
    <property type="entry name" value="lambda repressor-like DNA-binding domains"/>
    <property type="match status" value="1"/>
</dbReference>
<reference evidence="5" key="2">
    <citation type="submission" date="2020-09" db="EMBL/GenBank/DDBJ databases">
        <authorList>
            <person name="Sun Q."/>
            <person name="Kim S."/>
        </authorList>
    </citation>
    <scope>NUCLEOTIDE SEQUENCE</scope>
    <source>
        <strain evidence="5">KCTC 12870</strain>
    </source>
</reference>
<proteinExistence type="predicted"/>
<dbReference type="InterPro" id="IPR010982">
    <property type="entry name" value="Lambda_DNA-bd_dom_sf"/>
</dbReference>
<dbReference type="GO" id="GO:0000976">
    <property type="term" value="F:transcription cis-regulatory region binding"/>
    <property type="evidence" value="ECO:0007669"/>
    <property type="project" value="TreeGrafter"/>
</dbReference>
<dbReference type="PROSITE" id="PS50932">
    <property type="entry name" value="HTH_LACI_2"/>
    <property type="match status" value="1"/>
</dbReference>
<protein>
    <submittedName>
        <fullName evidence="5">LacI family transcriptional regulator</fullName>
    </submittedName>
</protein>
<keyword evidence="6" id="KW-1185">Reference proteome</keyword>
<keyword evidence="2" id="KW-0238">DNA-binding</keyword>
<dbReference type="Gene3D" id="1.10.260.40">
    <property type="entry name" value="lambda repressor-like DNA-binding domains"/>
    <property type="match status" value="1"/>
</dbReference>
<evidence type="ECO:0000256" key="3">
    <source>
        <dbReference type="ARBA" id="ARBA00023163"/>
    </source>
</evidence>
<dbReference type="CDD" id="cd01392">
    <property type="entry name" value="HTH_LacI"/>
    <property type="match status" value="1"/>
</dbReference>
<sequence>MTPTIRSVAKLAGVSPATVSLALRNDPRISSKVRQRVQDIAAKEGYKPNPIVSKLISQVRASKTTNYKSTLALVNTAEHLKDVEERTVRCWINSSIERASEQGYTVDQFVLAKEPLRPARLMTILDSRGIEGLIITGPFQDNIIDSKYDLLWQRYAAVVLGERPFKPSLSCVINDQYNTVRQAMMQVRRLGYRKPALCVHPYVDHILESRLSGGFLVEQRQLPKRGMMVPYEYSSAGKDHFYKWFKQHQPDVIITLHTEIKDWLEELGVQAPRDIGLVHLDHEPSLTAWAGMNQNHENVGKAAVDMLVGKLNRNELHLPPFPKCVTIMSEWTPGPSVREQVKEACASGA</sequence>
<dbReference type="EMBL" id="BMXG01000016">
    <property type="protein sequence ID" value="GHC06659.1"/>
    <property type="molecule type" value="Genomic_DNA"/>
</dbReference>
<dbReference type="PANTHER" id="PTHR30146">
    <property type="entry name" value="LACI-RELATED TRANSCRIPTIONAL REPRESSOR"/>
    <property type="match status" value="1"/>
</dbReference>